<feature type="domain" description="Protein kinase" evidence="4">
    <location>
        <begin position="228"/>
        <end position="516"/>
    </location>
</feature>
<evidence type="ECO:0000256" key="3">
    <source>
        <dbReference type="ARBA" id="ARBA00022840"/>
    </source>
</evidence>
<dbReference type="SMART" id="SM00220">
    <property type="entry name" value="S_TKc"/>
    <property type="match status" value="1"/>
</dbReference>
<reference evidence="5 6" key="1">
    <citation type="submission" date="2016-04" db="EMBL/GenBank/DDBJ databases">
        <title>A degradative enzymes factory behind the ericoid mycorrhizal symbiosis.</title>
        <authorList>
            <consortium name="DOE Joint Genome Institute"/>
            <person name="Martino E."/>
            <person name="Morin E."/>
            <person name="Grelet G."/>
            <person name="Kuo A."/>
            <person name="Kohler A."/>
            <person name="Daghino S."/>
            <person name="Barry K."/>
            <person name="Choi C."/>
            <person name="Cichocki N."/>
            <person name="Clum A."/>
            <person name="Copeland A."/>
            <person name="Hainaut M."/>
            <person name="Haridas S."/>
            <person name="Labutti K."/>
            <person name="Lindquist E."/>
            <person name="Lipzen A."/>
            <person name="Khouja H.-R."/>
            <person name="Murat C."/>
            <person name="Ohm R."/>
            <person name="Olson A."/>
            <person name="Spatafora J."/>
            <person name="Veneault-Fourrey C."/>
            <person name="Henrissat B."/>
            <person name="Grigoriev I."/>
            <person name="Martin F."/>
            <person name="Perotto S."/>
        </authorList>
    </citation>
    <scope>NUCLEOTIDE SEQUENCE [LARGE SCALE GENOMIC DNA]</scope>
    <source>
        <strain evidence="5 6">E</strain>
    </source>
</reference>
<keyword evidence="2" id="KW-0547">Nucleotide-binding</keyword>
<evidence type="ECO:0000313" key="6">
    <source>
        <dbReference type="Proteomes" id="UP000235371"/>
    </source>
</evidence>
<dbReference type="EMBL" id="KZ613847">
    <property type="protein sequence ID" value="PMD57433.1"/>
    <property type="molecule type" value="Genomic_DNA"/>
</dbReference>
<evidence type="ECO:0000313" key="5">
    <source>
        <dbReference type="EMBL" id="PMD57433.1"/>
    </source>
</evidence>
<proteinExistence type="predicted"/>
<gene>
    <name evidence="5" type="ORF">K444DRAFT_53941</name>
</gene>
<keyword evidence="5" id="KW-0418">Kinase</keyword>
<dbReference type="GeneID" id="36583704"/>
<dbReference type="Proteomes" id="UP000235371">
    <property type="component" value="Unassembled WGS sequence"/>
</dbReference>
<dbReference type="RefSeq" id="XP_024734337.1">
    <property type="nucleotide sequence ID" value="XM_024875625.1"/>
</dbReference>
<dbReference type="PROSITE" id="PS50011">
    <property type="entry name" value="PROTEIN_KINASE_DOM"/>
    <property type="match status" value="1"/>
</dbReference>
<sequence>MDENYQSYLAAQFSALPGPSEPSPRIKGGLGTEADMDFFLEALSRLPGDRCQSLRLHDVLRKEAVKKNGKKKDETTENLLFPPSVIDRILVEKEIRSIVTCVCIVCRSVKGRERLADDVLVEAVTAGDGHEQRKLFALLVFMGAGFAARHICSFPPRGWDLSSRESSIQSQLFEPLDRVSTDIFSSPEKATRIFTSVFKQTWQVFDAPTMQIGSLITNLDGANLPFINEAPLKGDKGAFGSLYSFEIHPEFSGYNVPALAVRKELPDVESTLEERRILEFLAKSGKPNFVQLLFWYRSAEKINYVFPLYPGSLQQAMEGQFHSQINPSRPSKYRSVLQHWMWQGIVDVIAALKVFHFPDEAILRKQLIAAHFDLKPANILVTGNGTLLLTDFGQARMKTFNPLGGSSLTAQIGDANYQPPPMVLPQNPIPHPTGLMTSHTKDVDLRWSRAYDVWSMACIMTEVIEYIINGSAGFQSFRQQRINEDQSSAAFWKRREHVLHKSFTTTSNRGLSGYYF</sequence>
<dbReference type="STRING" id="1095630.A0A2J6T3E4"/>
<dbReference type="OrthoDB" id="4062651at2759"/>
<dbReference type="InterPro" id="IPR050117">
    <property type="entry name" value="MAPK"/>
</dbReference>
<accession>A0A2J6T3E4</accession>
<dbReference type="Gene3D" id="1.10.510.10">
    <property type="entry name" value="Transferase(Phosphotransferase) domain 1"/>
    <property type="match status" value="1"/>
</dbReference>
<name>A0A2J6T3E4_9HELO</name>
<dbReference type="Pfam" id="PF00069">
    <property type="entry name" value="Pkinase"/>
    <property type="match status" value="1"/>
</dbReference>
<dbReference type="AlphaFoldDB" id="A0A2J6T3E4"/>
<organism evidence="5 6">
    <name type="scientific">Hyaloscypha bicolor E</name>
    <dbReference type="NCBI Taxonomy" id="1095630"/>
    <lineage>
        <taxon>Eukaryota</taxon>
        <taxon>Fungi</taxon>
        <taxon>Dikarya</taxon>
        <taxon>Ascomycota</taxon>
        <taxon>Pezizomycotina</taxon>
        <taxon>Leotiomycetes</taxon>
        <taxon>Helotiales</taxon>
        <taxon>Hyaloscyphaceae</taxon>
        <taxon>Hyaloscypha</taxon>
        <taxon>Hyaloscypha bicolor</taxon>
    </lineage>
</organism>
<dbReference type="SUPFAM" id="SSF56112">
    <property type="entry name" value="Protein kinase-like (PK-like)"/>
    <property type="match status" value="1"/>
</dbReference>
<keyword evidence="5" id="KW-0808">Transferase</keyword>
<evidence type="ECO:0000256" key="1">
    <source>
        <dbReference type="ARBA" id="ARBA00022527"/>
    </source>
</evidence>
<keyword evidence="6" id="KW-1185">Reference proteome</keyword>
<dbReference type="InParanoid" id="A0A2J6T3E4"/>
<protein>
    <submittedName>
        <fullName evidence="5">Kinase-like protein</fullName>
    </submittedName>
</protein>
<keyword evidence="3" id="KW-0067">ATP-binding</keyword>
<evidence type="ECO:0000259" key="4">
    <source>
        <dbReference type="PROSITE" id="PS50011"/>
    </source>
</evidence>
<dbReference type="PANTHER" id="PTHR24055">
    <property type="entry name" value="MITOGEN-ACTIVATED PROTEIN KINASE"/>
    <property type="match status" value="1"/>
</dbReference>
<dbReference type="InterPro" id="IPR011009">
    <property type="entry name" value="Kinase-like_dom_sf"/>
</dbReference>
<evidence type="ECO:0000256" key="2">
    <source>
        <dbReference type="ARBA" id="ARBA00022741"/>
    </source>
</evidence>
<dbReference type="GO" id="GO:0005524">
    <property type="term" value="F:ATP binding"/>
    <property type="evidence" value="ECO:0007669"/>
    <property type="project" value="UniProtKB-KW"/>
</dbReference>
<keyword evidence="1" id="KW-0723">Serine/threonine-protein kinase</keyword>
<dbReference type="InterPro" id="IPR000719">
    <property type="entry name" value="Prot_kinase_dom"/>
</dbReference>
<dbReference type="GO" id="GO:0004674">
    <property type="term" value="F:protein serine/threonine kinase activity"/>
    <property type="evidence" value="ECO:0007669"/>
    <property type="project" value="UniProtKB-KW"/>
</dbReference>